<proteinExistence type="predicted"/>
<keyword evidence="2" id="KW-1185">Reference proteome</keyword>
<comment type="caution">
    <text evidence="1">The sequence shown here is derived from an EMBL/GenBank/DDBJ whole genome shotgun (WGS) entry which is preliminary data.</text>
</comment>
<reference evidence="1 2" key="2">
    <citation type="journal article" date="2022" name="Mol. Ecol. Resour.">
        <title>The genomes of chicory, endive, great burdock and yacon provide insights into Asteraceae paleo-polyploidization history and plant inulin production.</title>
        <authorList>
            <person name="Fan W."/>
            <person name="Wang S."/>
            <person name="Wang H."/>
            <person name="Wang A."/>
            <person name="Jiang F."/>
            <person name="Liu H."/>
            <person name="Zhao H."/>
            <person name="Xu D."/>
            <person name="Zhang Y."/>
        </authorList>
    </citation>
    <scope>NUCLEOTIDE SEQUENCE [LARGE SCALE GENOMIC DNA]</scope>
    <source>
        <strain evidence="2">cv. Niubang</strain>
    </source>
</reference>
<protein>
    <submittedName>
        <fullName evidence="1">Uncharacterized protein</fullName>
    </submittedName>
</protein>
<sequence length="1372" mass="150084">MNLMVIRISRMVYIRTWMKPNILNSLCCSVFKIRALVSETRKPVSFPIMATTSTTTVDPHRPPPPPLRLDSIPTVDLRLLSQSELYSLSKCSNSSFDLNDVVIPKIDRSVFNESAGSRKQTYSRLRLAPADSPASAKTTMHRRTPHLRSSHAPSPNNDPEQQAENPQIIRMLKELFNSDPNFEDLVPIEVGNDTNVVAPDLLNVEVKRKRGRPRKHENAGFIRPPAAKRMRDSTVKKVVVFDNDRDREIVNSRGVKVNIANLGRLEDPYGPEIRRRTEGMLTEDDLLGFLGGLNGEWGTSSKKKRVVDASDFGDVLPKGWKLSLSIKKKVGRVWLFCRRYISPSGRQFESCKEASMYLLSVVGEENLDKPNQTHSNVCDDFALKGASGNDADLFVRENLKRISPVHNPSAPPTSLHKDCGKQVMSNSSGPVDEQVEELLKCLKCFMIFEGKICLMNHQMLVHKYERSHIGSAISDCTVVKGGIFECQLCHKTFSERIQYNGHIGMHVANENRTAEASEAPTAEKTNDPVFCPGVPDKELPASVTAEGNVVKETHDVHYGDKLISASPQSDHKLISGTELKTNEHFHDLNILAHGNHGDVLVDKSGEEIGKNCNVDDNKVSGTDKAPGVSVSKSDLCFDHEPSMTVYESNVKFESSGGIVDCVDDKRERDLDQGTSSGGCLLSPSSNKWLGGASTVVEKDVVSNGQDSVSGTGVTNVDDKPECILEQGRSSGNSPPFSNELMGSAGGVGKIVVGEYDSVEVLNHTVPETGVQTSSICGKKGFRANINDTRICSSLDKLTSEKEKVVNSKSSSGVFHGVGLDEDCVVEAKKLSDSESLSLVSPSSDTFVNNASLISSKKQESPQEIGFAGSIIAASVDQVTHGFDENRFSYGIASSKLGGQYEVRNSAFDSYNVSSMDGGTSVEKEHNFISRSSISSWCKKECMNEDVGGKVLVSTMEEPRTQMTKENFHIENDVNNASSNKTGEASLDDFQIFRNNESKDNEVASLGSSQNGLNAGVMAFNSGKNLEFCSLAPPGNEQAFGFQDDVTGLYDNAHESSERGLLDHFCVAETSDDIFGNKMYSTPLDGLKFSEERNNGIHELSLAFGNPQALYADTISVEQKKDGVNCSLVPTKTGDAFAVQTNLSMVNNSTVKDLKGGRESVGGSFSLSCNNEARAFQHNGNTGYSGRTWQDLRSDEFKSSEHKKFMIGSGSNQRQRNEVVPCGMWKTGGGNQLQSGSVNPHTQVQSPSGFHSFGIMSDKAEGGLYRLDERYKDGSNVSGLRSGRSEPREFRFLTGQSEHNPHALQGDSRVFHYNTGMEQAFDSPFWMGKNAMMPNMAARNLVTSHSVSLEISALVGHGGIRERRWGDMSLGNM</sequence>
<dbReference type="Proteomes" id="UP001055879">
    <property type="component" value="Linkage Group LG02"/>
</dbReference>
<name>A0ACB9EFA5_ARCLA</name>
<gene>
    <name evidence="1" type="ORF">L6452_04891</name>
</gene>
<evidence type="ECO:0000313" key="2">
    <source>
        <dbReference type="Proteomes" id="UP001055879"/>
    </source>
</evidence>
<dbReference type="EMBL" id="CM042048">
    <property type="protein sequence ID" value="KAI3757355.1"/>
    <property type="molecule type" value="Genomic_DNA"/>
</dbReference>
<accession>A0ACB9EFA5</accession>
<evidence type="ECO:0000313" key="1">
    <source>
        <dbReference type="EMBL" id="KAI3757355.1"/>
    </source>
</evidence>
<organism evidence="1 2">
    <name type="scientific">Arctium lappa</name>
    <name type="common">Greater burdock</name>
    <name type="synonym">Lappa major</name>
    <dbReference type="NCBI Taxonomy" id="4217"/>
    <lineage>
        <taxon>Eukaryota</taxon>
        <taxon>Viridiplantae</taxon>
        <taxon>Streptophyta</taxon>
        <taxon>Embryophyta</taxon>
        <taxon>Tracheophyta</taxon>
        <taxon>Spermatophyta</taxon>
        <taxon>Magnoliopsida</taxon>
        <taxon>eudicotyledons</taxon>
        <taxon>Gunneridae</taxon>
        <taxon>Pentapetalae</taxon>
        <taxon>asterids</taxon>
        <taxon>campanulids</taxon>
        <taxon>Asterales</taxon>
        <taxon>Asteraceae</taxon>
        <taxon>Carduoideae</taxon>
        <taxon>Cardueae</taxon>
        <taxon>Arctiinae</taxon>
        <taxon>Arctium</taxon>
    </lineage>
</organism>
<reference evidence="2" key="1">
    <citation type="journal article" date="2022" name="Mol. Ecol. Resour.">
        <title>The genomes of chicory, endive, great burdock and yacon provide insights into Asteraceae palaeo-polyploidization history and plant inulin production.</title>
        <authorList>
            <person name="Fan W."/>
            <person name="Wang S."/>
            <person name="Wang H."/>
            <person name="Wang A."/>
            <person name="Jiang F."/>
            <person name="Liu H."/>
            <person name="Zhao H."/>
            <person name="Xu D."/>
            <person name="Zhang Y."/>
        </authorList>
    </citation>
    <scope>NUCLEOTIDE SEQUENCE [LARGE SCALE GENOMIC DNA]</scope>
    <source>
        <strain evidence="2">cv. Niubang</strain>
    </source>
</reference>